<reference evidence="3" key="1">
    <citation type="journal article" date="2021" name="Front. Microbiol.">
        <title>Comprehensive Comparative Genomics and Phenotyping of Methylobacterium Species.</title>
        <authorList>
            <person name="Alessa O."/>
            <person name="Ogura Y."/>
            <person name="Fujitani Y."/>
            <person name="Takami H."/>
            <person name="Hayashi T."/>
            <person name="Sahin N."/>
            <person name="Tani A."/>
        </authorList>
    </citation>
    <scope>NUCLEOTIDE SEQUENCE</scope>
    <source>
        <strain evidence="3">NBRC 15686</strain>
    </source>
</reference>
<comment type="caution">
    <text evidence="3">The sequence shown here is derived from an EMBL/GenBank/DDBJ whole genome shotgun (WGS) entry which is preliminary data.</text>
</comment>
<name>A0ABQ4UA21_9HYPH</name>
<protein>
    <submittedName>
        <fullName evidence="3">Uncharacterized protein</fullName>
    </submittedName>
</protein>
<feature type="chain" id="PRO_5046338631" evidence="2">
    <location>
        <begin position="33"/>
        <end position="205"/>
    </location>
</feature>
<accession>A0ABQ4UA21</accession>
<feature type="signal peptide" evidence="2">
    <location>
        <begin position="1"/>
        <end position="32"/>
    </location>
</feature>
<proteinExistence type="predicted"/>
<reference evidence="3" key="2">
    <citation type="submission" date="2021-08" db="EMBL/GenBank/DDBJ databases">
        <authorList>
            <person name="Tani A."/>
            <person name="Ola A."/>
            <person name="Ogura Y."/>
            <person name="Katsura K."/>
            <person name="Hayashi T."/>
        </authorList>
    </citation>
    <scope>NUCLEOTIDE SEQUENCE</scope>
    <source>
        <strain evidence="3">NBRC 15686</strain>
    </source>
</reference>
<evidence type="ECO:0000313" key="4">
    <source>
        <dbReference type="Proteomes" id="UP001055039"/>
    </source>
</evidence>
<evidence type="ECO:0000256" key="1">
    <source>
        <dbReference type="SAM" id="MobiDB-lite"/>
    </source>
</evidence>
<dbReference type="Proteomes" id="UP001055039">
    <property type="component" value="Unassembled WGS sequence"/>
</dbReference>
<feature type="region of interest" description="Disordered" evidence="1">
    <location>
        <begin position="181"/>
        <end position="205"/>
    </location>
</feature>
<sequence>MTLPFETCAPGRERAGLSRRALLLGTSAVAVAAAMPAAQIAPAVAKVAKPALPTWIVGTPGEWDGEVIRAATREAAIRLRCEECEFEDSPDADPASGEGGPECECEACYEGRGYEATRVAEWDGRPVDTIGGGDWLDVGREAICDRCNYETSEDAGGHNIGGKAVCEDCMTLADWDIVDPERAAELRAEQEDEPLPESQNEGEAR</sequence>
<dbReference type="InterPro" id="IPR006311">
    <property type="entry name" value="TAT_signal"/>
</dbReference>
<dbReference type="RefSeq" id="WP_238222680.1">
    <property type="nucleotide sequence ID" value="NZ_BAAADH010000001.1"/>
</dbReference>
<keyword evidence="2" id="KW-0732">Signal</keyword>
<evidence type="ECO:0000256" key="2">
    <source>
        <dbReference type="SAM" id="SignalP"/>
    </source>
</evidence>
<gene>
    <name evidence="3" type="ORF">LNAOJCKE_0900</name>
</gene>
<organism evidence="3 4">
    <name type="scientific">Methylorubrum aminovorans</name>
    <dbReference type="NCBI Taxonomy" id="269069"/>
    <lineage>
        <taxon>Bacteria</taxon>
        <taxon>Pseudomonadati</taxon>
        <taxon>Pseudomonadota</taxon>
        <taxon>Alphaproteobacteria</taxon>
        <taxon>Hyphomicrobiales</taxon>
        <taxon>Methylobacteriaceae</taxon>
        <taxon>Methylorubrum</taxon>
    </lineage>
</organism>
<dbReference type="EMBL" id="BPRC01000001">
    <property type="protein sequence ID" value="GJE63702.1"/>
    <property type="molecule type" value="Genomic_DNA"/>
</dbReference>
<dbReference type="PROSITE" id="PS51318">
    <property type="entry name" value="TAT"/>
    <property type="match status" value="1"/>
</dbReference>
<evidence type="ECO:0000313" key="3">
    <source>
        <dbReference type="EMBL" id="GJE63702.1"/>
    </source>
</evidence>
<keyword evidence="4" id="KW-1185">Reference proteome</keyword>